<reference evidence="15 16" key="1">
    <citation type="submission" date="2018-06" db="EMBL/GenBank/DDBJ databases">
        <title>Complete Genomes of Monosporascus.</title>
        <authorList>
            <person name="Robinson A.J."/>
            <person name="Natvig D.O."/>
        </authorList>
    </citation>
    <scope>NUCLEOTIDE SEQUENCE [LARGE SCALE GENOMIC DNA]</scope>
    <source>
        <strain evidence="15 16">CBS 609.92</strain>
    </source>
</reference>
<evidence type="ECO:0000313" key="15">
    <source>
        <dbReference type="EMBL" id="RYO78048.1"/>
    </source>
</evidence>
<dbReference type="EC" id="4.2.2.23" evidence="11"/>
<dbReference type="Pfam" id="PF14683">
    <property type="entry name" value="CBM-like"/>
    <property type="match status" value="1"/>
</dbReference>
<evidence type="ECO:0000256" key="9">
    <source>
        <dbReference type="ARBA" id="ARBA00023316"/>
    </source>
</evidence>
<dbReference type="Pfam" id="PF09284">
    <property type="entry name" value="RhgB_N"/>
    <property type="match status" value="1"/>
</dbReference>
<evidence type="ECO:0000256" key="6">
    <source>
        <dbReference type="ARBA" id="ARBA00023157"/>
    </source>
</evidence>
<keyword evidence="4 11" id="KW-0964">Secreted</keyword>
<comment type="subcellular location">
    <subcellularLocation>
        <location evidence="2 11">Secreted</location>
    </subcellularLocation>
</comment>
<evidence type="ECO:0000256" key="4">
    <source>
        <dbReference type="ARBA" id="ARBA00022525"/>
    </source>
</evidence>
<feature type="chain" id="PRO_5045016240" description="Rhamnogalacturonate lyase" evidence="11">
    <location>
        <begin position="20"/>
        <end position="540"/>
    </location>
</feature>
<evidence type="ECO:0000313" key="16">
    <source>
        <dbReference type="Proteomes" id="UP000294003"/>
    </source>
</evidence>
<accession>A0ABY0GUU0</accession>
<dbReference type="SUPFAM" id="SSF49452">
    <property type="entry name" value="Starch-binding domain-like"/>
    <property type="match status" value="1"/>
</dbReference>
<dbReference type="InterPro" id="IPR029411">
    <property type="entry name" value="RG-lyase_III"/>
</dbReference>
<dbReference type="Gene3D" id="2.60.120.260">
    <property type="entry name" value="Galactose-binding domain-like"/>
    <property type="match status" value="1"/>
</dbReference>
<evidence type="ECO:0000256" key="1">
    <source>
        <dbReference type="ARBA" id="ARBA00001324"/>
    </source>
</evidence>
<comment type="catalytic activity">
    <reaction evidence="1 11">
        <text>Endotype eliminative cleavage of L-alpha-rhamnopyranosyl-(1-&gt;4)-alpha-D-galactopyranosyluronic acid bonds of rhamnogalacturonan I domains in ramified hairy regions of pectin leaving L-rhamnopyranose at the reducing end and 4-deoxy-4,5-unsaturated D-galactopyranosyluronic acid at the non-reducing end.</text>
        <dbReference type="EC" id="4.2.2.23"/>
    </reaction>
</comment>
<comment type="caution">
    <text evidence="15">The sequence shown here is derived from an EMBL/GenBank/DDBJ whole genome shotgun (WGS) entry which is preliminary data.</text>
</comment>
<dbReference type="Proteomes" id="UP000294003">
    <property type="component" value="Unassembled WGS sequence"/>
</dbReference>
<evidence type="ECO:0000259" key="12">
    <source>
        <dbReference type="Pfam" id="PF09284"/>
    </source>
</evidence>
<name>A0ABY0GUU0_9PEZI</name>
<evidence type="ECO:0000256" key="10">
    <source>
        <dbReference type="ARBA" id="ARBA00023326"/>
    </source>
</evidence>
<keyword evidence="16" id="KW-1185">Reference proteome</keyword>
<dbReference type="PANTHER" id="PTHR36574:SF1">
    <property type="entry name" value="RHAMNOGALACTURONATE LYASE-RELATED"/>
    <property type="match status" value="1"/>
</dbReference>
<dbReference type="PANTHER" id="PTHR36574">
    <property type="entry name" value="RHAMNOGALACTURONATE LYASE-RELATED"/>
    <property type="match status" value="1"/>
</dbReference>
<sequence>MSFLKLVGCISSLLAPVLAITVDTSDSSYTVNTESSNGFVATISRTNCDITSLKYRSTEYQYSGTKSHIASGLGSSSTSVSFTTQGDYAIVQCIAAGDGFDLTHYMVFRDGSDQIYMGTYTHSEPEVGELRYIFRLTGLTEAYPFGDPSKTAGSSETIEGSDVFIVDGETRSKFYSSERFIDDDVYCATNTDESVHACWLRPNHQATEKSSGGPFFRDIDLNFGGDYHSVTYYMNSGHAQTEAYRHGFHGPYVFSFSRSGIPKSGDIDVSFFEELGLEGYVGTSERGTVSGTASGVSSDFPTVVHWYNDDYQFWTYASSSGAFTSPPIVAGDYTMALYQDELLAATPAVSVTAGGSTMADIAADNAILTQDRTTIFQLGDYDGRPAGFLNADEQLRMHPSDGRMSDWNPGTVPAANGAAAFPMAIFKSVNDGQKIAFSLDAAVDAEATIRLATTLSFAGARPVATVNGFACDPPSAPSKIDSRGVTRGAYRGHGEVYECTIPAGTLVAGENTVTINVISGSSGDTFLSPNVVFDAIELFR</sequence>
<organism evidence="15 16">
    <name type="scientific">Monosporascus cannonballus</name>
    <dbReference type="NCBI Taxonomy" id="155416"/>
    <lineage>
        <taxon>Eukaryota</taxon>
        <taxon>Fungi</taxon>
        <taxon>Dikarya</taxon>
        <taxon>Ascomycota</taxon>
        <taxon>Pezizomycotina</taxon>
        <taxon>Sordariomycetes</taxon>
        <taxon>Xylariomycetidae</taxon>
        <taxon>Xylariales</taxon>
        <taxon>Xylariales incertae sedis</taxon>
        <taxon>Monosporascus</taxon>
    </lineage>
</organism>
<evidence type="ECO:0000256" key="2">
    <source>
        <dbReference type="ARBA" id="ARBA00004613"/>
    </source>
</evidence>
<keyword evidence="10 11" id="KW-0624">Polysaccharide degradation</keyword>
<proteinExistence type="inferred from homology"/>
<evidence type="ECO:0000256" key="7">
    <source>
        <dbReference type="ARBA" id="ARBA00023239"/>
    </source>
</evidence>
<keyword evidence="9 11" id="KW-0961">Cell wall biogenesis/degradation</keyword>
<dbReference type="CDD" id="cd10317">
    <property type="entry name" value="RGL4_C"/>
    <property type="match status" value="1"/>
</dbReference>
<evidence type="ECO:0000259" key="13">
    <source>
        <dbReference type="Pfam" id="PF14683"/>
    </source>
</evidence>
<dbReference type="InterPro" id="IPR011013">
    <property type="entry name" value="Gal_mutarotase_sf_dom"/>
</dbReference>
<dbReference type="Pfam" id="PF14686">
    <property type="entry name" value="fn3_3"/>
    <property type="match status" value="1"/>
</dbReference>
<dbReference type="InterPro" id="IPR008979">
    <property type="entry name" value="Galactose-bd-like_sf"/>
</dbReference>
<dbReference type="InterPro" id="IPR014718">
    <property type="entry name" value="GH-type_carb-bd"/>
</dbReference>
<dbReference type="EMBL" id="QJNS01000412">
    <property type="protein sequence ID" value="RYO78048.1"/>
    <property type="molecule type" value="Genomic_DNA"/>
</dbReference>
<evidence type="ECO:0000259" key="14">
    <source>
        <dbReference type="Pfam" id="PF14686"/>
    </source>
</evidence>
<keyword evidence="6" id="KW-1015">Disulfide bond</keyword>
<keyword evidence="7 11" id="KW-0456">Lyase</keyword>
<dbReference type="SUPFAM" id="SSF74650">
    <property type="entry name" value="Galactose mutarotase-like"/>
    <property type="match status" value="1"/>
</dbReference>
<keyword evidence="8 11" id="KW-0119">Carbohydrate metabolism</keyword>
<dbReference type="InterPro" id="IPR015364">
    <property type="entry name" value="RhgB_N"/>
</dbReference>
<feature type="signal peptide" evidence="11">
    <location>
        <begin position="1"/>
        <end position="19"/>
    </location>
</feature>
<gene>
    <name evidence="15" type="ORF">DL762_008903</name>
</gene>
<feature type="domain" description="Rhamnogalacturonan lyase" evidence="14">
    <location>
        <begin position="286"/>
        <end position="357"/>
    </location>
</feature>
<dbReference type="Gene3D" id="2.70.98.10">
    <property type="match status" value="1"/>
</dbReference>
<comment type="similarity">
    <text evidence="3 11">Belongs to the polysaccharide lyase 4 family.</text>
</comment>
<dbReference type="CDD" id="cd10316">
    <property type="entry name" value="RGL4_M"/>
    <property type="match status" value="1"/>
</dbReference>
<dbReference type="InterPro" id="IPR029413">
    <property type="entry name" value="RG-lyase_II"/>
</dbReference>
<evidence type="ECO:0000256" key="8">
    <source>
        <dbReference type="ARBA" id="ARBA00023277"/>
    </source>
</evidence>
<dbReference type="Gene3D" id="2.60.40.1120">
    <property type="entry name" value="Carboxypeptidase-like, regulatory domain"/>
    <property type="match status" value="1"/>
</dbReference>
<feature type="domain" description="Rhamnogalacturonase B N-terminal" evidence="12">
    <location>
        <begin position="22"/>
        <end position="279"/>
    </location>
</feature>
<evidence type="ECO:0000256" key="5">
    <source>
        <dbReference type="ARBA" id="ARBA00022729"/>
    </source>
</evidence>
<keyword evidence="5 11" id="KW-0732">Signal</keyword>
<protein>
    <recommendedName>
        <fullName evidence="11">Rhamnogalacturonate lyase</fullName>
        <ecNumber evidence="11">4.2.2.23</ecNumber>
    </recommendedName>
</protein>
<dbReference type="SUPFAM" id="SSF49785">
    <property type="entry name" value="Galactose-binding domain-like"/>
    <property type="match status" value="1"/>
</dbReference>
<dbReference type="PIRSF" id="PIRSF011794">
    <property type="entry name" value="Rhamnogalacturonase_B"/>
    <property type="match status" value="1"/>
</dbReference>
<feature type="domain" description="Rhamnogalacturonan lyase" evidence="13">
    <location>
        <begin position="374"/>
        <end position="538"/>
    </location>
</feature>
<evidence type="ECO:0000256" key="3">
    <source>
        <dbReference type="ARBA" id="ARBA00010418"/>
    </source>
</evidence>
<dbReference type="InterPro" id="IPR016590">
    <property type="entry name" value="Rhamnogalacturonase_B"/>
</dbReference>
<evidence type="ECO:0000256" key="11">
    <source>
        <dbReference type="PIRNR" id="PIRNR011794"/>
    </source>
</evidence>
<dbReference type="InterPro" id="IPR013784">
    <property type="entry name" value="Carb-bd-like_fold"/>
</dbReference>